<dbReference type="FunFam" id="1.20.120.1630:FF:000014">
    <property type="entry name" value="Steroid 5-alpha reductase, putative"/>
    <property type="match status" value="1"/>
</dbReference>
<dbReference type="Gene3D" id="1.20.120.1630">
    <property type="match status" value="1"/>
</dbReference>
<dbReference type="PANTHER" id="PTHR10556">
    <property type="entry name" value="3-OXO-5-ALPHA-STEROID 4-DEHYDROGENASE"/>
    <property type="match status" value="1"/>
</dbReference>
<dbReference type="EMBL" id="CP022684">
    <property type="protein sequence ID" value="AUM12263.1"/>
    <property type="molecule type" value="Genomic_DNA"/>
</dbReference>
<evidence type="ECO:0000313" key="7">
    <source>
        <dbReference type="EMBL" id="AUM12263.1"/>
    </source>
</evidence>
<feature type="transmembrane region" description="Helical" evidence="5">
    <location>
        <begin position="71"/>
        <end position="87"/>
    </location>
</feature>
<feature type="transmembrane region" description="Helical" evidence="5">
    <location>
        <begin position="198"/>
        <end position="219"/>
    </location>
</feature>
<proteinExistence type="predicted"/>
<sequence>MTDDTLFNGVLLAVFASALATVLLLSWVNAPYGRHQSSGWGPTIPVRLGWVLMESPASLVFFYFYFTGQQAFQLVPLLLMVVWQLHYMHRSFIYPFQIRVKPGARTTMLVIALGSFYCGINGYLNGTYLSHYANHLTVDWLTDPRFILGVMLFGFGYYLNKRSDRMLRELREQNPGAYQIPRGFGFNWVSMPNYLGEIITWSGFALASWSLAGLSFVLFTMANLVPRALANHRWYRETFSDYPRDRKAIIPYIL</sequence>
<dbReference type="InterPro" id="IPR001104">
    <property type="entry name" value="3-oxo-5_a-steroid_4-DH_C"/>
</dbReference>
<protein>
    <submittedName>
        <fullName evidence="7">3-oxo-5-alpha-steroid 4-dehydrogenase</fullName>
    </submittedName>
</protein>
<keyword evidence="4 5" id="KW-0472">Membrane</keyword>
<evidence type="ECO:0000256" key="1">
    <source>
        <dbReference type="ARBA" id="ARBA00004141"/>
    </source>
</evidence>
<name>A0A2K9LJ19_9GAMM</name>
<evidence type="ECO:0000256" key="3">
    <source>
        <dbReference type="ARBA" id="ARBA00022989"/>
    </source>
</evidence>
<accession>A0A2K9LJ19</accession>
<dbReference type="GO" id="GO:0008202">
    <property type="term" value="P:steroid metabolic process"/>
    <property type="evidence" value="ECO:0007669"/>
    <property type="project" value="InterPro"/>
</dbReference>
<keyword evidence="8" id="KW-1185">Reference proteome</keyword>
<dbReference type="PIRSF" id="PIRSF015596">
    <property type="entry name" value="5_alpha-SR2"/>
    <property type="match status" value="1"/>
</dbReference>
<feature type="transmembrane region" description="Helical" evidence="5">
    <location>
        <begin position="107"/>
        <end position="124"/>
    </location>
</feature>
<dbReference type="GO" id="GO:0003865">
    <property type="term" value="F:3-oxo-5-alpha-steroid 4-dehydrogenase activity"/>
    <property type="evidence" value="ECO:0007669"/>
    <property type="project" value="InterPro"/>
</dbReference>
<dbReference type="Pfam" id="PF02544">
    <property type="entry name" value="Steroid_dh"/>
    <property type="match status" value="1"/>
</dbReference>
<dbReference type="KEGG" id="kak:Kalk_07490"/>
<evidence type="ECO:0000259" key="6">
    <source>
        <dbReference type="Pfam" id="PF02544"/>
    </source>
</evidence>
<evidence type="ECO:0000256" key="5">
    <source>
        <dbReference type="SAM" id="Phobius"/>
    </source>
</evidence>
<organism evidence="7 8">
    <name type="scientific">Ketobacter alkanivorans</name>
    <dbReference type="NCBI Taxonomy" id="1917421"/>
    <lineage>
        <taxon>Bacteria</taxon>
        <taxon>Pseudomonadati</taxon>
        <taxon>Pseudomonadota</taxon>
        <taxon>Gammaproteobacteria</taxon>
        <taxon>Pseudomonadales</taxon>
        <taxon>Ketobacteraceae</taxon>
        <taxon>Ketobacter</taxon>
    </lineage>
</organism>
<dbReference type="OrthoDB" id="4688552at2"/>
<dbReference type="PANTHER" id="PTHR10556:SF43">
    <property type="entry name" value="STEROID 5-ALPHA-REDUCTASE DET2"/>
    <property type="match status" value="1"/>
</dbReference>
<keyword evidence="2 5" id="KW-0812">Transmembrane</keyword>
<feature type="transmembrane region" description="Helical" evidence="5">
    <location>
        <begin position="6"/>
        <end position="28"/>
    </location>
</feature>
<dbReference type="Proteomes" id="UP000235116">
    <property type="component" value="Chromosome"/>
</dbReference>
<feature type="domain" description="3-oxo-5-alpha-steroid 4-dehydrogenase C-terminal" evidence="6">
    <location>
        <begin position="107"/>
        <end position="254"/>
    </location>
</feature>
<keyword evidence="3 5" id="KW-1133">Transmembrane helix</keyword>
<comment type="subcellular location">
    <subcellularLocation>
        <location evidence="1">Membrane</location>
        <topology evidence="1">Multi-pass membrane protein</topology>
    </subcellularLocation>
</comment>
<evidence type="ECO:0000256" key="2">
    <source>
        <dbReference type="ARBA" id="ARBA00022692"/>
    </source>
</evidence>
<gene>
    <name evidence="7" type="ORF">Kalk_07490</name>
</gene>
<dbReference type="GO" id="GO:0016020">
    <property type="term" value="C:membrane"/>
    <property type="evidence" value="ECO:0007669"/>
    <property type="project" value="UniProtKB-SubCell"/>
</dbReference>
<evidence type="ECO:0000256" key="4">
    <source>
        <dbReference type="ARBA" id="ARBA00023136"/>
    </source>
</evidence>
<dbReference type="PROSITE" id="PS50244">
    <property type="entry name" value="S5A_REDUCTASE"/>
    <property type="match status" value="1"/>
</dbReference>
<feature type="transmembrane region" description="Helical" evidence="5">
    <location>
        <begin position="144"/>
        <end position="160"/>
    </location>
</feature>
<dbReference type="AlphaFoldDB" id="A0A2K9LJ19"/>
<dbReference type="RefSeq" id="WP_101893599.1">
    <property type="nucleotide sequence ID" value="NZ_CP022684.1"/>
</dbReference>
<dbReference type="InterPro" id="IPR016636">
    <property type="entry name" value="3-oxo-5-alpha-steroid_4-DH"/>
</dbReference>
<dbReference type="InterPro" id="IPR039357">
    <property type="entry name" value="SRD5A/TECR"/>
</dbReference>
<reference evidence="8" key="1">
    <citation type="submission" date="2017-08" db="EMBL/GenBank/DDBJ databases">
        <title>Direct submision.</title>
        <authorList>
            <person name="Kim S.-J."/>
            <person name="Rhee S.-K."/>
        </authorList>
    </citation>
    <scope>NUCLEOTIDE SEQUENCE [LARGE SCALE GENOMIC DNA]</scope>
    <source>
        <strain evidence="8">GI5</strain>
    </source>
</reference>
<evidence type="ECO:0000313" key="8">
    <source>
        <dbReference type="Proteomes" id="UP000235116"/>
    </source>
</evidence>